<dbReference type="SFLD" id="SFLDS00001">
    <property type="entry name" value="Enolase"/>
    <property type="match status" value="1"/>
</dbReference>
<dbReference type="InterPro" id="IPR013341">
    <property type="entry name" value="Mandelate_racemase_N_dom"/>
</dbReference>
<dbReference type="PANTHER" id="PTHR48080:SF2">
    <property type="entry name" value="D-GALACTONATE DEHYDRATASE"/>
    <property type="match status" value="1"/>
</dbReference>
<dbReference type="AlphaFoldDB" id="A0A7Y9I2Z1"/>
<dbReference type="NCBIfam" id="NF010624">
    <property type="entry name" value="PRK14017.1"/>
    <property type="match status" value="1"/>
</dbReference>
<feature type="domain" description="Mandelate racemase/muconate lactonizing enzyme C-terminal" evidence="2">
    <location>
        <begin position="130"/>
        <end position="231"/>
    </location>
</feature>
<dbReference type="Gene3D" id="3.20.20.120">
    <property type="entry name" value="Enolase-like C-terminal domain"/>
    <property type="match status" value="1"/>
</dbReference>
<evidence type="ECO:0000259" key="2">
    <source>
        <dbReference type="SMART" id="SM00922"/>
    </source>
</evidence>
<dbReference type="Gene3D" id="3.30.390.10">
    <property type="entry name" value="Enolase-like, N-terminal domain"/>
    <property type="match status" value="1"/>
</dbReference>
<protein>
    <submittedName>
        <fullName evidence="3">Galactonate dehydratase</fullName>
        <ecNumber evidence="3">4.2.1.6</ecNumber>
    </submittedName>
</protein>
<reference evidence="3 4" key="1">
    <citation type="submission" date="2020-07" db="EMBL/GenBank/DDBJ databases">
        <title>Sequencing the genomes of 1000 actinobacteria strains.</title>
        <authorList>
            <person name="Klenk H.-P."/>
        </authorList>
    </citation>
    <scope>NUCLEOTIDE SEQUENCE [LARGE SCALE GENOMIC DNA]</scope>
    <source>
        <strain evidence="3 4">DSM 22083</strain>
    </source>
</reference>
<accession>A0A7Y9I2Z1</accession>
<keyword evidence="4" id="KW-1185">Reference proteome</keyword>
<dbReference type="EC" id="4.2.1.6" evidence="3"/>
<evidence type="ECO:0000256" key="1">
    <source>
        <dbReference type="ARBA" id="ARBA00023239"/>
    </source>
</evidence>
<dbReference type="InterPro" id="IPR029017">
    <property type="entry name" value="Enolase-like_N"/>
</dbReference>
<dbReference type="InterPro" id="IPR029065">
    <property type="entry name" value="Enolase_C-like"/>
</dbReference>
<dbReference type="EMBL" id="JACCBU010000001">
    <property type="protein sequence ID" value="NYE69233.1"/>
    <property type="molecule type" value="Genomic_DNA"/>
</dbReference>
<name>A0A7Y9I2Z1_9ACTN</name>
<dbReference type="Pfam" id="PF02746">
    <property type="entry name" value="MR_MLE_N"/>
    <property type="match status" value="1"/>
</dbReference>
<organism evidence="3 4">
    <name type="scientific">Microlunatus parietis</name>
    <dbReference type="NCBI Taxonomy" id="682979"/>
    <lineage>
        <taxon>Bacteria</taxon>
        <taxon>Bacillati</taxon>
        <taxon>Actinomycetota</taxon>
        <taxon>Actinomycetes</taxon>
        <taxon>Propionibacteriales</taxon>
        <taxon>Propionibacteriaceae</taxon>
        <taxon>Microlunatus</taxon>
    </lineage>
</organism>
<dbReference type="PANTHER" id="PTHR48080">
    <property type="entry name" value="D-GALACTONATE DEHYDRATASE-RELATED"/>
    <property type="match status" value="1"/>
</dbReference>
<gene>
    <name evidence="3" type="ORF">BKA15_000562</name>
</gene>
<evidence type="ECO:0000313" key="3">
    <source>
        <dbReference type="EMBL" id="NYE69233.1"/>
    </source>
</evidence>
<dbReference type="PROSITE" id="PS00908">
    <property type="entry name" value="MR_MLE_1"/>
    <property type="match status" value="1"/>
</dbReference>
<evidence type="ECO:0000313" key="4">
    <source>
        <dbReference type="Proteomes" id="UP000569914"/>
    </source>
</evidence>
<dbReference type="InterPro" id="IPR034593">
    <property type="entry name" value="DgoD-like"/>
</dbReference>
<dbReference type="Pfam" id="PF13378">
    <property type="entry name" value="MR_MLE_C"/>
    <property type="match status" value="1"/>
</dbReference>
<dbReference type="InterPro" id="IPR036849">
    <property type="entry name" value="Enolase-like_C_sf"/>
</dbReference>
<dbReference type="InterPro" id="IPR013342">
    <property type="entry name" value="Mandelate_racemase_C"/>
</dbReference>
<dbReference type="GO" id="GO:0009063">
    <property type="term" value="P:amino acid catabolic process"/>
    <property type="evidence" value="ECO:0007669"/>
    <property type="project" value="InterPro"/>
</dbReference>
<dbReference type="GO" id="GO:0008869">
    <property type="term" value="F:galactonate dehydratase activity"/>
    <property type="evidence" value="ECO:0007669"/>
    <property type="project" value="UniProtKB-EC"/>
</dbReference>
<dbReference type="SUPFAM" id="SSF51604">
    <property type="entry name" value="Enolase C-terminal domain-like"/>
    <property type="match status" value="1"/>
</dbReference>
<comment type="caution">
    <text evidence="3">The sequence shown here is derived from an EMBL/GenBank/DDBJ whole genome shotgun (WGS) entry which is preliminary data.</text>
</comment>
<proteinExistence type="predicted"/>
<keyword evidence="1 3" id="KW-0456">Lyase</keyword>
<dbReference type="SMART" id="SM00922">
    <property type="entry name" value="MR_MLE"/>
    <property type="match status" value="1"/>
</dbReference>
<dbReference type="SUPFAM" id="SSF54826">
    <property type="entry name" value="Enolase N-terminal domain-like"/>
    <property type="match status" value="1"/>
</dbReference>
<dbReference type="SFLD" id="SFLDG00179">
    <property type="entry name" value="mandelate_racemase"/>
    <property type="match status" value="1"/>
</dbReference>
<dbReference type="Proteomes" id="UP000569914">
    <property type="component" value="Unassembled WGS sequence"/>
</dbReference>
<dbReference type="InterPro" id="IPR018110">
    <property type="entry name" value="Mandel_Rmase/mucon_lact_enz_CS"/>
</dbReference>
<sequence>MKITAVETFVITNRRILLKISTDTGHYGWGEPTLEGWARPIEAIVAQMADYLVGQDPRRITHHWQVLARGGFYRGGPLFGSALAGIDQALWDLKGRALGVPIHELLGGAVRSKIRIYAHAGGRPGHTGSPERARMLVEAGYTMIKVAPDGQVGFVDTADYLDRFVADVTELREAIGGAVDFGIDLHGRFSVPMSRRALPLIEHLAPAFVEEPLRPEHSELIGSVVDSTSIPIATGERLYTRTEFRAVLEAGVAVVQPDLSHAGGISESFRIATQAEIYDAQLAPHCPLGPVALAACLQVDTAVPNFLAQETVIELHDQQPGRGLELLTNPEVLAPVDGYLPVLTGPGLGIEIDEDAVRAQVATEPLAPGSPTWFYPADDSFAEW</sequence>